<dbReference type="Gene3D" id="3.20.20.190">
    <property type="entry name" value="Phosphatidylinositol (PI) phosphodiesterase"/>
    <property type="match status" value="1"/>
</dbReference>
<dbReference type="PANTHER" id="PTHR46211:SF1">
    <property type="entry name" value="GLYCEROPHOSPHODIESTER PHOSPHODIESTERASE, CYTOPLASMIC"/>
    <property type="match status" value="1"/>
</dbReference>
<evidence type="ECO:0000313" key="3">
    <source>
        <dbReference type="Proteomes" id="UP001597261"/>
    </source>
</evidence>
<accession>A0ABW4IR87</accession>
<organism evidence="2 3">
    <name type="scientific">Streptomyces caeni</name>
    <dbReference type="NCBI Taxonomy" id="2307231"/>
    <lineage>
        <taxon>Bacteria</taxon>
        <taxon>Bacillati</taxon>
        <taxon>Actinomycetota</taxon>
        <taxon>Actinomycetes</taxon>
        <taxon>Kitasatosporales</taxon>
        <taxon>Streptomycetaceae</taxon>
        <taxon>Streptomyces</taxon>
    </lineage>
</organism>
<proteinExistence type="predicted"/>
<feature type="domain" description="GP-PDE" evidence="1">
    <location>
        <begin position="34"/>
        <end position="287"/>
    </location>
</feature>
<dbReference type="Pfam" id="PF03009">
    <property type="entry name" value="GDPD"/>
    <property type="match status" value="1"/>
</dbReference>
<gene>
    <name evidence="2" type="ORF">ACFSL4_17100</name>
</gene>
<sequence length="290" mass="31538">MHARVAAATTVALFGVGVAILPAAQAGATARDRLVVVCHRGASAYAPENTLAAVDRAAALGFGWIENDVQRTKDGRLVVIHDATLARTTNVEQVFPGRAPWRVKDFTAGEIARLDAGSWFGSRYAGAHVPTLTQYMERVSRNHQKLVLEIKNPQLYPGIERQILRLLGREGWLDRGHLRNRLIVQSFSADSVRTVHGLRPGIRTAYLGTPRVAELPSYARFADQINSAQAPLSAGYVSAIHTIQGPHAKPMKVFAWTVNRADDARRLAGFGVDGIITNTPDVVRRALNGS</sequence>
<dbReference type="EMBL" id="JBHUDX010000046">
    <property type="protein sequence ID" value="MFD1659865.1"/>
    <property type="molecule type" value="Genomic_DNA"/>
</dbReference>
<dbReference type="PANTHER" id="PTHR46211">
    <property type="entry name" value="GLYCEROPHOSPHORYL DIESTER PHOSPHODIESTERASE"/>
    <property type="match status" value="1"/>
</dbReference>
<name>A0ABW4IR87_9ACTN</name>
<dbReference type="SUPFAM" id="SSF51695">
    <property type="entry name" value="PLC-like phosphodiesterases"/>
    <property type="match status" value="1"/>
</dbReference>
<dbReference type="InterPro" id="IPR030395">
    <property type="entry name" value="GP_PDE_dom"/>
</dbReference>
<dbReference type="InterPro" id="IPR017946">
    <property type="entry name" value="PLC-like_Pdiesterase_TIM-brl"/>
</dbReference>
<keyword evidence="3" id="KW-1185">Reference proteome</keyword>
<reference evidence="3" key="1">
    <citation type="journal article" date="2019" name="Int. J. Syst. Evol. Microbiol.">
        <title>The Global Catalogue of Microorganisms (GCM) 10K type strain sequencing project: providing services to taxonomists for standard genome sequencing and annotation.</title>
        <authorList>
            <consortium name="The Broad Institute Genomics Platform"/>
            <consortium name="The Broad Institute Genome Sequencing Center for Infectious Disease"/>
            <person name="Wu L."/>
            <person name="Ma J."/>
        </authorList>
    </citation>
    <scope>NUCLEOTIDE SEQUENCE [LARGE SCALE GENOMIC DNA]</scope>
    <source>
        <strain evidence="3">CGMCC 1.12470</strain>
    </source>
</reference>
<comment type="caution">
    <text evidence="2">The sequence shown here is derived from an EMBL/GenBank/DDBJ whole genome shotgun (WGS) entry which is preliminary data.</text>
</comment>
<protein>
    <submittedName>
        <fullName evidence="2">Glycerophosphodiester phosphodiesterase</fullName>
    </submittedName>
</protein>
<dbReference type="Proteomes" id="UP001597261">
    <property type="component" value="Unassembled WGS sequence"/>
</dbReference>
<dbReference type="RefSeq" id="WP_381083396.1">
    <property type="nucleotide sequence ID" value="NZ_JBHUDX010000046.1"/>
</dbReference>
<evidence type="ECO:0000313" key="2">
    <source>
        <dbReference type="EMBL" id="MFD1659865.1"/>
    </source>
</evidence>
<evidence type="ECO:0000259" key="1">
    <source>
        <dbReference type="PROSITE" id="PS51704"/>
    </source>
</evidence>
<dbReference type="PROSITE" id="PS51704">
    <property type="entry name" value="GP_PDE"/>
    <property type="match status" value="1"/>
</dbReference>